<evidence type="ECO:0000313" key="3">
    <source>
        <dbReference type="Proteomes" id="UP000287243"/>
    </source>
</evidence>
<proteinExistence type="predicted"/>
<dbReference type="AlphaFoldDB" id="A0A410P2T9"/>
<dbReference type="PROSITE" id="PS51257">
    <property type="entry name" value="PROKAR_LIPOPROTEIN"/>
    <property type="match status" value="1"/>
</dbReference>
<dbReference type="Proteomes" id="UP000287243">
    <property type="component" value="Chromosome"/>
</dbReference>
<dbReference type="RefSeq" id="WP_128699049.1">
    <property type="nucleotide sequence ID" value="NZ_CP019384.1"/>
</dbReference>
<evidence type="ECO:0008006" key="4">
    <source>
        <dbReference type="Google" id="ProtNLM"/>
    </source>
</evidence>
<name>A0A410P2T9_VELA1</name>
<dbReference type="KEGG" id="vai:BU251_01035"/>
<protein>
    <recommendedName>
        <fullName evidence="4">Lipoprotein</fullName>
    </recommendedName>
</protein>
<reference evidence="2 3" key="1">
    <citation type="submission" date="2017-01" db="EMBL/GenBank/DDBJ databases">
        <title>First insights into the biology of 'candidatus Vampirococcus archaeovorus'.</title>
        <authorList>
            <person name="Kizina J."/>
            <person name="Jordan S."/>
            <person name="Stueber K."/>
            <person name="Reinhardt R."/>
            <person name="Harder J."/>
        </authorList>
    </citation>
    <scope>NUCLEOTIDE SEQUENCE [LARGE SCALE GENOMIC DNA]</scope>
    <source>
        <strain evidence="2 3">LiM</strain>
    </source>
</reference>
<accession>A0A410P2T9</accession>
<organism evidence="2 3">
    <name type="scientific">Velamenicoccus archaeovorus</name>
    <dbReference type="NCBI Taxonomy" id="1930593"/>
    <lineage>
        <taxon>Bacteria</taxon>
        <taxon>Pseudomonadati</taxon>
        <taxon>Candidatus Omnitrophota</taxon>
        <taxon>Candidatus Velamenicoccus</taxon>
    </lineage>
</organism>
<feature type="chain" id="PRO_5019556084" description="Lipoprotein" evidence="1">
    <location>
        <begin position="19"/>
        <end position="103"/>
    </location>
</feature>
<evidence type="ECO:0000313" key="2">
    <source>
        <dbReference type="EMBL" id="QAT16411.1"/>
    </source>
</evidence>
<gene>
    <name evidence="2" type="ORF">BU251_01035</name>
</gene>
<evidence type="ECO:0000256" key="1">
    <source>
        <dbReference type="SAM" id="SignalP"/>
    </source>
</evidence>
<keyword evidence="1" id="KW-0732">Signal</keyword>
<feature type="signal peptide" evidence="1">
    <location>
        <begin position="1"/>
        <end position="18"/>
    </location>
</feature>
<sequence>MRSILMMLGVMFMSAGCANICEFGRSSDETKRVNCYGLMEQAKVGMMQAEVQKKIGYPDIRRYDISYMGKMYDEAWIYKLNSPPTILYFKNGVLQKKDYDYSQ</sequence>
<dbReference type="EMBL" id="CP019384">
    <property type="protein sequence ID" value="QAT16411.1"/>
    <property type="molecule type" value="Genomic_DNA"/>
</dbReference>
<keyword evidence="3" id="KW-1185">Reference proteome</keyword>